<keyword evidence="5" id="KW-0028">Amino-acid biosynthesis</keyword>
<dbReference type="InterPro" id="IPR053376">
    <property type="entry name" value="Serine_acetyltransferase"/>
</dbReference>
<dbReference type="Pfam" id="PF00132">
    <property type="entry name" value="Hexapep"/>
    <property type="match status" value="1"/>
</dbReference>
<dbReference type="InterPro" id="IPR042122">
    <property type="entry name" value="Ser_AcTrfase_N_sf"/>
</dbReference>
<dbReference type="InterPro" id="IPR005881">
    <property type="entry name" value="Ser_O-AcTrfase"/>
</dbReference>
<evidence type="ECO:0000256" key="6">
    <source>
        <dbReference type="ARBA" id="ARBA00022679"/>
    </source>
</evidence>
<dbReference type="Proteomes" id="UP000608071">
    <property type="component" value="Unassembled WGS sequence"/>
</dbReference>
<evidence type="ECO:0000256" key="1">
    <source>
        <dbReference type="ARBA" id="ARBA00004876"/>
    </source>
</evidence>
<name>A0ABR8T5C8_9BACL</name>
<accession>A0ABR8T5C8</accession>
<dbReference type="InterPro" id="IPR045304">
    <property type="entry name" value="LbH_SAT"/>
</dbReference>
<reference evidence="11 12" key="1">
    <citation type="submission" date="2020-08" db="EMBL/GenBank/DDBJ databases">
        <title>A Genomic Blueprint of the Chicken Gut Microbiome.</title>
        <authorList>
            <person name="Gilroy R."/>
            <person name="Ravi A."/>
            <person name="Getino M."/>
            <person name="Pursley I."/>
            <person name="Horton D.L."/>
            <person name="Alikhan N.-F."/>
            <person name="Baker D."/>
            <person name="Gharbi K."/>
            <person name="Hall N."/>
            <person name="Watson M."/>
            <person name="Adriaenssens E.M."/>
            <person name="Foster-Nyarko E."/>
            <person name="Jarju S."/>
            <person name="Secka A."/>
            <person name="Antonio M."/>
            <person name="Oren A."/>
            <person name="Chaudhuri R."/>
            <person name="La Ragione R.M."/>
            <person name="Hildebrand F."/>
            <person name="Pallen M.J."/>
        </authorList>
    </citation>
    <scope>NUCLEOTIDE SEQUENCE [LARGE SCALE GENOMIC DNA]</scope>
    <source>
        <strain evidence="11 12">Sa2BVA9</strain>
    </source>
</reference>
<evidence type="ECO:0000313" key="11">
    <source>
        <dbReference type="EMBL" id="MBD7970937.1"/>
    </source>
</evidence>
<sequence>MFRKMKSDIQAVIDNDPAARSWFEVIFTYSGLHAIWAHRLAHRFYRRGWFALARTISQASRFMTGIEIHPGATIGERLFIDHGMGVVIGETCEIGDDVVIYQGVTLGGTGKEKGKRHPTIGNNVVISSGSNVLGSFKVGDYSNIGANSVVLKEVPPNSTVVGIPGRVVKQDGKRIDRLSQQLPDPIIDSMRELQLEIYELREELKKLKSLQQQDCLEKEPVVRGNKV</sequence>
<comment type="catalytic activity">
    <reaction evidence="9 10">
        <text>L-serine + acetyl-CoA = O-acetyl-L-serine + CoA</text>
        <dbReference type="Rhea" id="RHEA:24560"/>
        <dbReference type="ChEBI" id="CHEBI:33384"/>
        <dbReference type="ChEBI" id="CHEBI:57287"/>
        <dbReference type="ChEBI" id="CHEBI:57288"/>
        <dbReference type="ChEBI" id="CHEBI:58340"/>
        <dbReference type="EC" id="2.3.1.30"/>
    </reaction>
</comment>
<evidence type="ECO:0000256" key="7">
    <source>
        <dbReference type="ARBA" id="ARBA00023192"/>
    </source>
</evidence>
<keyword evidence="12" id="KW-1185">Reference proteome</keyword>
<evidence type="ECO:0000256" key="10">
    <source>
        <dbReference type="PIRNR" id="PIRNR000441"/>
    </source>
</evidence>
<protein>
    <recommendedName>
        <fullName evidence="4 10">Serine acetyltransferase</fullName>
        <ecNumber evidence="3 10">2.3.1.30</ecNumber>
    </recommendedName>
</protein>
<evidence type="ECO:0000256" key="3">
    <source>
        <dbReference type="ARBA" id="ARBA00013266"/>
    </source>
</evidence>
<dbReference type="Gene3D" id="1.10.3130.10">
    <property type="entry name" value="serine acetyltransferase, domain 1"/>
    <property type="match status" value="1"/>
</dbReference>
<keyword evidence="7" id="KW-0198">Cysteine biosynthesis</keyword>
<evidence type="ECO:0000256" key="4">
    <source>
        <dbReference type="ARBA" id="ARBA00018522"/>
    </source>
</evidence>
<comment type="similarity">
    <text evidence="2 10">Belongs to the transferase hexapeptide repeat family.</text>
</comment>
<keyword evidence="6 10" id="KW-0808">Transferase</keyword>
<evidence type="ECO:0000256" key="8">
    <source>
        <dbReference type="ARBA" id="ARBA00023315"/>
    </source>
</evidence>
<dbReference type="EMBL" id="JACSQL010000018">
    <property type="protein sequence ID" value="MBD7970937.1"/>
    <property type="molecule type" value="Genomic_DNA"/>
</dbReference>
<proteinExistence type="inferred from homology"/>
<comment type="caution">
    <text evidence="11">The sequence shown here is derived from an EMBL/GenBank/DDBJ whole genome shotgun (WGS) entry which is preliminary data.</text>
</comment>
<dbReference type="InterPro" id="IPR001451">
    <property type="entry name" value="Hexapep"/>
</dbReference>
<dbReference type="CDD" id="cd03354">
    <property type="entry name" value="LbH_SAT"/>
    <property type="match status" value="1"/>
</dbReference>
<comment type="pathway">
    <text evidence="1">Amino-acid biosynthesis; L-cysteine biosynthesis; L-cysteine from L-serine: step 1/2.</text>
</comment>
<dbReference type="GO" id="GO:0009001">
    <property type="term" value="F:serine O-acetyltransferase activity"/>
    <property type="evidence" value="ECO:0007669"/>
    <property type="project" value="UniProtKB-EC"/>
</dbReference>
<keyword evidence="8 10" id="KW-0012">Acyltransferase</keyword>
<dbReference type="RefSeq" id="WP_191804486.1">
    <property type="nucleotide sequence ID" value="NZ_JACSQL010000018.1"/>
</dbReference>
<dbReference type="SUPFAM" id="SSF51161">
    <property type="entry name" value="Trimeric LpxA-like enzymes"/>
    <property type="match status" value="1"/>
</dbReference>
<dbReference type="NCBIfam" id="TIGR01172">
    <property type="entry name" value="cysE"/>
    <property type="match status" value="1"/>
</dbReference>
<dbReference type="InterPro" id="IPR011004">
    <property type="entry name" value="Trimer_LpxA-like_sf"/>
</dbReference>
<organism evidence="11 12">
    <name type="scientific">Paenibacillus gallinarum</name>
    <dbReference type="NCBI Taxonomy" id="2762232"/>
    <lineage>
        <taxon>Bacteria</taxon>
        <taxon>Bacillati</taxon>
        <taxon>Bacillota</taxon>
        <taxon>Bacilli</taxon>
        <taxon>Bacillales</taxon>
        <taxon>Paenibacillaceae</taxon>
        <taxon>Paenibacillus</taxon>
    </lineage>
</organism>
<dbReference type="EC" id="2.3.1.30" evidence="3 10"/>
<dbReference type="PANTHER" id="PTHR42811">
    <property type="entry name" value="SERINE ACETYLTRANSFERASE"/>
    <property type="match status" value="1"/>
</dbReference>
<dbReference type="Gene3D" id="2.160.10.10">
    <property type="entry name" value="Hexapeptide repeat proteins"/>
    <property type="match status" value="1"/>
</dbReference>
<dbReference type="NCBIfam" id="NF041874">
    <property type="entry name" value="EPS_EpsC"/>
    <property type="match status" value="1"/>
</dbReference>
<evidence type="ECO:0000256" key="5">
    <source>
        <dbReference type="ARBA" id="ARBA00022605"/>
    </source>
</evidence>
<evidence type="ECO:0000256" key="9">
    <source>
        <dbReference type="ARBA" id="ARBA00049486"/>
    </source>
</evidence>
<dbReference type="PIRSF" id="PIRSF000441">
    <property type="entry name" value="CysE"/>
    <property type="match status" value="1"/>
</dbReference>
<evidence type="ECO:0000256" key="2">
    <source>
        <dbReference type="ARBA" id="ARBA00007274"/>
    </source>
</evidence>
<evidence type="ECO:0000313" key="12">
    <source>
        <dbReference type="Proteomes" id="UP000608071"/>
    </source>
</evidence>
<gene>
    <name evidence="11" type="primary">cysE</name>
    <name evidence="11" type="ORF">H9647_22990</name>
</gene>